<dbReference type="AlphaFoldDB" id="A0A840UKG9"/>
<name>A0A840UKG9_9FIRM</name>
<comment type="caution">
    <text evidence="3">The sequence shown here is derived from an EMBL/GenBank/DDBJ whole genome shotgun (WGS) entry which is preliminary data.</text>
</comment>
<protein>
    <recommendedName>
        <fullName evidence="2">Antitoxin</fullName>
    </recommendedName>
</protein>
<keyword evidence="4" id="KW-1185">Reference proteome</keyword>
<evidence type="ECO:0000256" key="2">
    <source>
        <dbReference type="RuleBase" id="RU362080"/>
    </source>
</evidence>
<dbReference type="RefSeq" id="WP_183863573.1">
    <property type="nucleotide sequence ID" value="NZ_JACHFH010000070.1"/>
</dbReference>
<dbReference type="SUPFAM" id="SSF143120">
    <property type="entry name" value="YefM-like"/>
    <property type="match status" value="1"/>
</dbReference>
<dbReference type="PANTHER" id="PTHR33713:SF6">
    <property type="entry name" value="ANTITOXIN YEFM"/>
    <property type="match status" value="1"/>
</dbReference>
<dbReference type="InterPro" id="IPR051405">
    <property type="entry name" value="phD/YefM_antitoxin"/>
</dbReference>
<comment type="similarity">
    <text evidence="1 2">Belongs to the phD/YefM antitoxin family.</text>
</comment>
<proteinExistence type="inferred from homology"/>
<dbReference type="Pfam" id="PF02604">
    <property type="entry name" value="PhdYeFM_antitox"/>
    <property type="match status" value="1"/>
</dbReference>
<evidence type="ECO:0000313" key="4">
    <source>
        <dbReference type="Proteomes" id="UP000559117"/>
    </source>
</evidence>
<accession>A0A840UKG9</accession>
<dbReference type="EMBL" id="JACHFH010000070">
    <property type="protein sequence ID" value="MBB5337626.1"/>
    <property type="molecule type" value="Genomic_DNA"/>
</dbReference>
<dbReference type="InterPro" id="IPR006442">
    <property type="entry name" value="Antitoxin_Phd/YefM"/>
</dbReference>
<sequence>MLAANFSTVRKNFKGYCDTANNDLETVIITRKEGGNAVLMSEAEYNNIMENLFVRSNKETYSRLKESINQLEQGQAAIRNIDNDE</sequence>
<dbReference type="InterPro" id="IPR036165">
    <property type="entry name" value="YefM-like_sf"/>
</dbReference>
<organism evidence="3 4">
    <name type="scientific">Pectinatus brassicae</name>
    <dbReference type="NCBI Taxonomy" id="862415"/>
    <lineage>
        <taxon>Bacteria</taxon>
        <taxon>Bacillati</taxon>
        <taxon>Bacillota</taxon>
        <taxon>Negativicutes</taxon>
        <taxon>Selenomonadales</taxon>
        <taxon>Selenomonadaceae</taxon>
        <taxon>Pectinatus</taxon>
    </lineage>
</organism>
<comment type="function">
    <text evidence="2">Antitoxin component of a type II toxin-antitoxin (TA) system.</text>
</comment>
<gene>
    <name evidence="3" type="ORF">HNR32_002789</name>
</gene>
<dbReference type="Proteomes" id="UP000559117">
    <property type="component" value="Unassembled WGS sequence"/>
</dbReference>
<reference evidence="3 4" key="1">
    <citation type="submission" date="2020-08" db="EMBL/GenBank/DDBJ databases">
        <title>Genomic Encyclopedia of Type Strains, Phase IV (KMG-IV): sequencing the most valuable type-strain genomes for metagenomic binning, comparative biology and taxonomic classification.</title>
        <authorList>
            <person name="Goeker M."/>
        </authorList>
    </citation>
    <scope>NUCLEOTIDE SEQUENCE [LARGE SCALE GENOMIC DNA]</scope>
    <source>
        <strain evidence="3 4">DSM 24661</strain>
    </source>
</reference>
<evidence type="ECO:0000256" key="1">
    <source>
        <dbReference type="ARBA" id="ARBA00009981"/>
    </source>
</evidence>
<dbReference type="PANTHER" id="PTHR33713">
    <property type="entry name" value="ANTITOXIN YAFN-RELATED"/>
    <property type="match status" value="1"/>
</dbReference>
<evidence type="ECO:0000313" key="3">
    <source>
        <dbReference type="EMBL" id="MBB5337626.1"/>
    </source>
</evidence>
<dbReference type="Gene3D" id="3.40.1620.10">
    <property type="entry name" value="YefM-like domain"/>
    <property type="match status" value="1"/>
</dbReference>